<comment type="subcellular location">
    <subcellularLocation>
        <location evidence="1">Cell membrane</location>
        <topology evidence="1">Single-pass membrane protein</topology>
    </subcellularLocation>
</comment>
<feature type="domain" description="OmpA-like" evidence="8">
    <location>
        <begin position="118"/>
        <end position="246"/>
    </location>
</feature>
<evidence type="ECO:0000256" key="4">
    <source>
        <dbReference type="ARBA" id="ARBA00022692"/>
    </source>
</evidence>
<gene>
    <name evidence="9" type="ORF">KDW03_03610</name>
</gene>
<evidence type="ECO:0000256" key="1">
    <source>
        <dbReference type="ARBA" id="ARBA00004162"/>
    </source>
</evidence>
<evidence type="ECO:0000313" key="9">
    <source>
        <dbReference type="EMBL" id="URA11361.1"/>
    </source>
</evidence>
<dbReference type="SUPFAM" id="SSF103088">
    <property type="entry name" value="OmpA-like"/>
    <property type="match status" value="1"/>
</dbReference>
<evidence type="ECO:0000313" key="10">
    <source>
        <dbReference type="Proteomes" id="UP001056539"/>
    </source>
</evidence>
<evidence type="ECO:0000256" key="6">
    <source>
        <dbReference type="ARBA" id="ARBA00023136"/>
    </source>
</evidence>
<dbReference type="CDD" id="cd07185">
    <property type="entry name" value="OmpA_C-like"/>
    <property type="match status" value="1"/>
</dbReference>
<proteinExistence type="inferred from homology"/>
<protein>
    <submittedName>
        <fullName evidence="9">OmpA family protein</fullName>
    </submittedName>
</protein>
<keyword evidence="6 7" id="KW-0472">Membrane</keyword>
<accession>A0AAX3BGK0</accession>
<evidence type="ECO:0000256" key="5">
    <source>
        <dbReference type="ARBA" id="ARBA00022989"/>
    </source>
</evidence>
<sequence length="246" mass="27220">MGRPKKCPTPGYSTPAWMTTFGDMNNLLLTFFVFLIANMTPQAKTSDLQLILSAFTGNIGFLEGGQTLSAGRLAEGGHTVEALPSREVGTKLSISMKEMMEVLKPELRSRKVRIDETQNGIKISLSSDLFFRPGSAEIDFDEGKETLRKIALMLKNIKDNYKIDVIGHTDNSQIPRASEMAKIYPTNWELSTARASAVVRFLSDFGVEPSIMKASGRGEYDPIESNATPEGRAYNRRVDIYISVAQ</sequence>
<keyword evidence="10" id="KW-1185">Reference proteome</keyword>
<dbReference type="PROSITE" id="PS51123">
    <property type="entry name" value="OMPA_2"/>
    <property type="match status" value="1"/>
</dbReference>
<dbReference type="GO" id="GO:0005886">
    <property type="term" value="C:plasma membrane"/>
    <property type="evidence" value="ECO:0007669"/>
    <property type="project" value="UniProtKB-SubCell"/>
</dbReference>
<name>A0AAX3BGK0_9SPIR</name>
<dbReference type="Pfam" id="PF00691">
    <property type="entry name" value="OmpA"/>
    <property type="match status" value="1"/>
</dbReference>
<dbReference type="AlphaFoldDB" id="A0AAX3BGK0"/>
<dbReference type="InterPro" id="IPR036737">
    <property type="entry name" value="OmpA-like_sf"/>
</dbReference>
<keyword evidence="5" id="KW-1133">Transmembrane helix</keyword>
<evidence type="ECO:0000256" key="7">
    <source>
        <dbReference type="PROSITE-ProRule" id="PRU00473"/>
    </source>
</evidence>
<keyword evidence="3" id="KW-1003">Cell membrane</keyword>
<dbReference type="EMBL" id="CP073355">
    <property type="protein sequence ID" value="URA11361.1"/>
    <property type="molecule type" value="Genomic_DNA"/>
</dbReference>
<dbReference type="Pfam" id="PF13677">
    <property type="entry name" value="MotB_plug"/>
    <property type="match status" value="1"/>
</dbReference>
<reference evidence="9" key="2">
    <citation type="submission" date="2022-06" db="EMBL/GenBank/DDBJ databases">
        <title>Thermospira aquatica gen. nov., sp. nov.</title>
        <authorList>
            <person name="Ben Ali Gam Z."/>
            <person name="Labat M."/>
        </authorList>
    </citation>
    <scope>NUCLEOTIDE SEQUENCE</scope>
    <source>
        <strain evidence="9">F1F22</strain>
    </source>
</reference>
<dbReference type="Proteomes" id="UP001056539">
    <property type="component" value="Chromosome"/>
</dbReference>
<dbReference type="PANTHER" id="PTHR30329">
    <property type="entry name" value="STATOR ELEMENT OF FLAGELLAR MOTOR COMPLEX"/>
    <property type="match status" value="1"/>
</dbReference>
<organism evidence="9 10">
    <name type="scientific">Thermospira aquatica</name>
    <dbReference type="NCBI Taxonomy" id="2828656"/>
    <lineage>
        <taxon>Bacteria</taxon>
        <taxon>Pseudomonadati</taxon>
        <taxon>Spirochaetota</taxon>
        <taxon>Spirochaetia</taxon>
        <taxon>Brevinematales</taxon>
        <taxon>Thermospiraceae</taxon>
        <taxon>Thermospira</taxon>
    </lineage>
</organism>
<dbReference type="KEGG" id="taqu:KDW03_03610"/>
<comment type="similarity">
    <text evidence="2">Belongs to the MotB family.</text>
</comment>
<dbReference type="InterPro" id="IPR025713">
    <property type="entry name" value="MotB-like_N_dom"/>
</dbReference>
<keyword evidence="4" id="KW-0812">Transmembrane</keyword>
<dbReference type="RefSeq" id="WP_271436031.1">
    <property type="nucleotide sequence ID" value="NZ_CP073355.1"/>
</dbReference>
<dbReference type="Gene3D" id="3.30.1330.60">
    <property type="entry name" value="OmpA-like domain"/>
    <property type="match status" value="1"/>
</dbReference>
<evidence type="ECO:0000256" key="3">
    <source>
        <dbReference type="ARBA" id="ARBA00022475"/>
    </source>
</evidence>
<dbReference type="InterPro" id="IPR050330">
    <property type="entry name" value="Bact_OuterMem_StrucFunc"/>
</dbReference>
<evidence type="ECO:0000256" key="2">
    <source>
        <dbReference type="ARBA" id="ARBA00008914"/>
    </source>
</evidence>
<dbReference type="InterPro" id="IPR006665">
    <property type="entry name" value="OmpA-like"/>
</dbReference>
<dbReference type="PANTHER" id="PTHR30329:SF21">
    <property type="entry name" value="LIPOPROTEIN YIAD-RELATED"/>
    <property type="match status" value="1"/>
</dbReference>
<evidence type="ECO:0000259" key="8">
    <source>
        <dbReference type="PROSITE" id="PS51123"/>
    </source>
</evidence>
<reference evidence="9" key="1">
    <citation type="submission" date="2021-04" db="EMBL/GenBank/DDBJ databases">
        <authorList>
            <person name="Postec A."/>
        </authorList>
    </citation>
    <scope>NUCLEOTIDE SEQUENCE</scope>
    <source>
        <strain evidence="9">F1F22</strain>
    </source>
</reference>